<evidence type="ECO:0000256" key="4">
    <source>
        <dbReference type="ARBA" id="ARBA00022827"/>
    </source>
</evidence>
<dbReference type="SUPFAM" id="SSF47203">
    <property type="entry name" value="Acyl-CoA dehydrogenase C-terminal domain-like"/>
    <property type="match status" value="1"/>
</dbReference>
<dbReference type="PANTHER" id="PTHR43884">
    <property type="entry name" value="ACYL-COA DEHYDROGENASE"/>
    <property type="match status" value="1"/>
</dbReference>
<dbReference type="GO" id="GO:0003995">
    <property type="term" value="F:acyl-CoA dehydrogenase activity"/>
    <property type="evidence" value="ECO:0007669"/>
    <property type="project" value="TreeGrafter"/>
</dbReference>
<keyword evidence="4 6" id="KW-0274">FAD</keyword>
<proteinExistence type="inferred from homology"/>
<dbReference type="InterPro" id="IPR009100">
    <property type="entry name" value="AcylCoA_DH/oxidase_NM_dom_sf"/>
</dbReference>
<keyword evidence="3 6" id="KW-0285">Flavoprotein</keyword>
<dbReference type="InterPro" id="IPR046373">
    <property type="entry name" value="Acyl-CoA_Oxase/DH_mid-dom_sf"/>
</dbReference>
<dbReference type="FunFam" id="1.20.140.10:FF:000001">
    <property type="entry name" value="Acyl-CoA dehydrogenase"/>
    <property type="match status" value="1"/>
</dbReference>
<feature type="domain" description="Acyl-CoA dehydrogenase/oxidase N-terminal" evidence="9">
    <location>
        <begin position="5"/>
        <end position="114"/>
    </location>
</feature>
<dbReference type="PIRSF" id="PIRSF016578">
    <property type="entry name" value="HsaA"/>
    <property type="match status" value="1"/>
</dbReference>
<evidence type="ECO:0000259" key="7">
    <source>
        <dbReference type="Pfam" id="PF00441"/>
    </source>
</evidence>
<evidence type="ECO:0000256" key="1">
    <source>
        <dbReference type="ARBA" id="ARBA00001974"/>
    </source>
</evidence>
<evidence type="ECO:0000256" key="5">
    <source>
        <dbReference type="ARBA" id="ARBA00023002"/>
    </source>
</evidence>
<evidence type="ECO:0000313" key="10">
    <source>
        <dbReference type="EMBL" id="RZN66413.1"/>
    </source>
</evidence>
<evidence type="ECO:0000259" key="8">
    <source>
        <dbReference type="Pfam" id="PF02770"/>
    </source>
</evidence>
<evidence type="ECO:0000313" key="11">
    <source>
        <dbReference type="Proteomes" id="UP000320766"/>
    </source>
</evidence>
<dbReference type="Gene3D" id="1.20.140.10">
    <property type="entry name" value="Butyryl-CoA Dehydrogenase, subunit A, domain 3"/>
    <property type="match status" value="1"/>
</dbReference>
<dbReference type="Gene3D" id="1.10.540.10">
    <property type="entry name" value="Acyl-CoA dehydrogenase/oxidase, N-terminal domain"/>
    <property type="match status" value="1"/>
</dbReference>
<comment type="caution">
    <text evidence="10">The sequence shown here is derived from an EMBL/GenBank/DDBJ whole genome shotgun (WGS) entry which is preliminary data.</text>
</comment>
<evidence type="ECO:0000259" key="9">
    <source>
        <dbReference type="Pfam" id="PF02771"/>
    </source>
</evidence>
<dbReference type="Proteomes" id="UP000320766">
    <property type="component" value="Unassembled WGS sequence"/>
</dbReference>
<dbReference type="InterPro" id="IPR013786">
    <property type="entry name" value="AcylCoA_DH/ox_N"/>
</dbReference>
<protein>
    <submittedName>
        <fullName evidence="10">Acyl-CoA dehydrogenase</fullName>
    </submittedName>
</protein>
<dbReference type="GO" id="GO:0050660">
    <property type="term" value="F:flavin adenine dinucleotide binding"/>
    <property type="evidence" value="ECO:0007669"/>
    <property type="project" value="InterPro"/>
</dbReference>
<dbReference type="Gene3D" id="2.40.110.10">
    <property type="entry name" value="Butyryl-CoA Dehydrogenase, subunit A, domain 2"/>
    <property type="match status" value="1"/>
</dbReference>
<sequence>MGYYTPEEEKFRYDLREALKEDVVPYTEEIEEGKIEIWDVIRRFAKRGYLGVMYPEAYGGLGKGLMEFIIVCEEVSAVSLAVDMSMTASAYGFGALPGYLGKDVERYLTPIIKGEKVGSFCYTEPDAGSDLSRMKTVARKEDDEYVLNGEKRFIVNGSIADYLLVYARNGAFVVESAWDGFEVVEEYRMMGLHGLHLGHMKFNDVRVPEDNVVFYTGEEKTKVKVEGEEKKRAGATNMFALMLGPERAYISAECLGVARAAFEAALKYSTERVQFHRHISEFEGISFKMAEMATKLEAMRLMTINAVKAVDTDFMKSGKVAAMAKLFNATEGFDICNEALQIFAGSGYTCQSPVERYLRDIRLLGIGGGTNEIMKYAIQRDLYKELEDG</sequence>
<dbReference type="Pfam" id="PF02771">
    <property type="entry name" value="Acyl-CoA_dh_N"/>
    <property type="match status" value="1"/>
</dbReference>
<dbReference type="CDD" id="cd00567">
    <property type="entry name" value="ACAD"/>
    <property type="match status" value="1"/>
</dbReference>
<dbReference type="InterPro" id="IPR006091">
    <property type="entry name" value="Acyl-CoA_Oxase/DH_mid-dom"/>
</dbReference>
<dbReference type="PANTHER" id="PTHR43884:SF37">
    <property type="entry name" value="ACYL-COA DEHYDROGENASE"/>
    <property type="match status" value="1"/>
</dbReference>
<dbReference type="Pfam" id="PF00441">
    <property type="entry name" value="Acyl-CoA_dh_1"/>
    <property type="match status" value="1"/>
</dbReference>
<name>A0A520KUH6_9EURY</name>
<evidence type="ECO:0000256" key="6">
    <source>
        <dbReference type="RuleBase" id="RU362125"/>
    </source>
</evidence>
<dbReference type="InterPro" id="IPR009075">
    <property type="entry name" value="AcylCo_DH/oxidase_C"/>
</dbReference>
<dbReference type="AlphaFoldDB" id="A0A520KUH6"/>
<keyword evidence="5 6" id="KW-0560">Oxidoreductase</keyword>
<dbReference type="InterPro" id="IPR037069">
    <property type="entry name" value="AcylCoA_DH/ox_N_sf"/>
</dbReference>
<reference evidence="10 11" key="1">
    <citation type="journal article" date="2019" name="Nat. Microbiol.">
        <title>Wide diversity of methane and short-chain alkane metabolisms in uncultured archaea.</title>
        <authorList>
            <person name="Borrel G."/>
            <person name="Adam P.S."/>
            <person name="McKay L.J."/>
            <person name="Chen L.X."/>
            <person name="Sierra-Garcia I.N."/>
            <person name="Sieber C.M."/>
            <person name="Letourneur Q."/>
            <person name="Ghozlane A."/>
            <person name="Andersen G.L."/>
            <person name="Li W.J."/>
            <person name="Hallam S.J."/>
            <person name="Muyzer G."/>
            <person name="de Oliveira V.M."/>
            <person name="Inskeep W.P."/>
            <person name="Banfield J.F."/>
            <person name="Gribaldo S."/>
        </authorList>
    </citation>
    <scope>NUCLEOTIDE SEQUENCE [LARGE SCALE GENOMIC DNA]</scope>
    <source>
        <strain evidence="10">NM1b</strain>
    </source>
</reference>
<dbReference type="InterPro" id="IPR036250">
    <property type="entry name" value="AcylCo_DH-like_C"/>
</dbReference>
<feature type="domain" description="Acyl-CoA dehydrogenase/oxidase C-terminal" evidence="7">
    <location>
        <begin position="242"/>
        <end position="382"/>
    </location>
</feature>
<dbReference type="SUPFAM" id="SSF56645">
    <property type="entry name" value="Acyl-CoA dehydrogenase NM domain-like"/>
    <property type="match status" value="1"/>
</dbReference>
<gene>
    <name evidence="10" type="ORF">EF807_08515</name>
</gene>
<feature type="domain" description="Acyl-CoA oxidase/dehydrogenase middle" evidence="8">
    <location>
        <begin position="119"/>
        <end position="205"/>
    </location>
</feature>
<dbReference type="Pfam" id="PF02770">
    <property type="entry name" value="Acyl-CoA_dh_M"/>
    <property type="match status" value="1"/>
</dbReference>
<dbReference type="EMBL" id="RXIL01000162">
    <property type="protein sequence ID" value="RZN66413.1"/>
    <property type="molecule type" value="Genomic_DNA"/>
</dbReference>
<organism evidence="10 11">
    <name type="scientific">Candidatus Methanolliviera hydrocarbonicum</name>
    <dbReference type="NCBI Taxonomy" id="2491085"/>
    <lineage>
        <taxon>Archaea</taxon>
        <taxon>Methanobacteriati</taxon>
        <taxon>Methanobacteriota</taxon>
        <taxon>Candidatus Methanoliparia</taxon>
        <taxon>Candidatus Methanoliparales</taxon>
        <taxon>Candidatus Methanollivieraceae</taxon>
        <taxon>Candidatus Methanolliviera</taxon>
    </lineage>
</organism>
<evidence type="ECO:0000256" key="2">
    <source>
        <dbReference type="ARBA" id="ARBA00009347"/>
    </source>
</evidence>
<comment type="cofactor">
    <cofactor evidence="1 6">
        <name>FAD</name>
        <dbReference type="ChEBI" id="CHEBI:57692"/>
    </cofactor>
</comment>
<accession>A0A520KUH6</accession>
<comment type="similarity">
    <text evidence="2 6">Belongs to the acyl-CoA dehydrogenase family.</text>
</comment>
<evidence type="ECO:0000256" key="3">
    <source>
        <dbReference type="ARBA" id="ARBA00022630"/>
    </source>
</evidence>